<evidence type="ECO:0000313" key="4">
    <source>
        <dbReference type="EMBL" id="QOG26449.1"/>
    </source>
</evidence>
<dbReference type="Gene3D" id="3.40.1720.10">
    <property type="entry name" value="Streptococcus thermophilus LMG 18311 protein like"/>
    <property type="match status" value="1"/>
</dbReference>
<protein>
    <submittedName>
        <fullName evidence="1">DUF1827 family protein</fullName>
    </submittedName>
    <submittedName>
        <fullName evidence="5">Domain of uncharacterized function (DUF1827)</fullName>
    </submittedName>
</protein>
<sequence>MKLIETPVNQNLNLETFYPVISKFIFDKVAIKYYKLYSLDRTQIMYVDTFDKITLVLINNKKKISRGEVDTAIHRLLKVDRKDVTVDVNIRKKMEAAGVKFAKPRKDIILVQLAVD</sequence>
<keyword evidence="6" id="KW-1185">Reference proteome</keyword>
<dbReference type="EMBL" id="JABXJK010000005">
    <property type="protein sequence ID" value="MBA0971247.1"/>
    <property type="molecule type" value="Genomic_DNA"/>
</dbReference>
<dbReference type="EMBL" id="JARPZN010000004">
    <property type="protein sequence ID" value="MDT2690195.1"/>
    <property type="molecule type" value="Genomic_DNA"/>
</dbReference>
<reference evidence="5 6" key="1">
    <citation type="submission" date="2018-06" db="EMBL/GenBank/DDBJ databases">
        <authorList>
            <consortium name="Pathogen Informatics"/>
            <person name="Doyle S."/>
        </authorList>
    </citation>
    <scope>NUCLEOTIDE SEQUENCE [LARGE SCALE GENOMIC DNA]</scope>
    <source>
        <strain evidence="5 6">NCTC12360</strain>
    </source>
</reference>
<dbReference type="EMBL" id="UFYW01000001">
    <property type="protein sequence ID" value="STD83337.1"/>
    <property type="molecule type" value="Genomic_DNA"/>
</dbReference>
<dbReference type="InterPro" id="IPR014959">
    <property type="entry name" value="DUF1827"/>
</dbReference>
<evidence type="ECO:0000313" key="8">
    <source>
        <dbReference type="Proteomes" id="UP000571857"/>
    </source>
</evidence>
<gene>
    <name evidence="4" type="ORF">EGM181_03850</name>
    <name evidence="1" type="ORF">HWH42_01335</name>
    <name evidence="5" type="ORF">NCTC12360_01801</name>
    <name evidence="3" type="ORF">P7E30_08250</name>
    <name evidence="2" type="ORF">QRX88_10050</name>
</gene>
<dbReference type="RefSeq" id="WP_005471710.1">
    <property type="nucleotide sequence ID" value="NZ_BSYC01000002.1"/>
</dbReference>
<reference evidence="3" key="4">
    <citation type="submission" date="2023-03" db="EMBL/GenBank/DDBJ databases">
        <authorList>
            <person name="Shen W."/>
            <person name="Cai J."/>
        </authorList>
    </citation>
    <scope>NUCLEOTIDE SEQUENCE</scope>
    <source>
        <strain evidence="3">K69-2</strain>
    </source>
</reference>
<dbReference type="InterPro" id="IPR038226">
    <property type="entry name" value="LMG18311-like_sf"/>
</dbReference>
<dbReference type="AlphaFoldDB" id="A0A1V8Z5N9"/>
<organism evidence="1 8">
    <name type="scientific">Enterococcus gallinarum</name>
    <dbReference type="NCBI Taxonomy" id="1353"/>
    <lineage>
        <taxon>Bacteria</taxon>
        <taxon>Bacillati</taxon>
        <taxon>Bacillota</taxon>
        <taxon>Bacilli</taxon>
        <taxon>Lactobacillales</taxon>
        <taxon>Enterococcaceae</taxon>
        <taxon>Enterococcus</taxon>
    </lineage>
</organism>
<dbReference type="OrthoDB" id="2192796at2"/>
<evidence type="ECO:0000313" key="3">
    <source>
        <dbReference type="EMBL" id="MDT2690195.1"/>
    </source>
</evidence>
<evidence type="ECO:0000313" key="7">
    <source>
        <dbReference type="Proteomes" id="UP000516696"/>
    </source>
</evidence>
<proteinExistence type="predicted"/>
<dbReference type="Proteomes" id="UP001183682">
    <property type="component" value="Unassembled WGS sequence"/>
</dbReference>
<dbReference type="Proteomes" id="UP000516696">
    <property type="component" value="Chromosome"/>
</dbReference>
<evidence type="ECO:0000313" key="9">
    <source>
        <dbReference type="Proteomes" id="UP001241571"/>
    </source>
</evidence>
<dbReference type="Pfam" id="PF08860">
    <property type="entry name" value="DUF1827"/>
    <property type="match status" value="1"/>
</dbReference>
<reference evidence="4 7" key="2">
    <citation type="submission" date="2020-03" db="EMBL/GenBank/DDBJ databases">
        <title>Characterization of ganglioside-mimicking enterococci.</title>
        <authorList>
            <person name="Patry R.T."/>
            <person name="Nothaft H."/>
            <person name="Bridger R."/>
            <person name="Shajahan A."/>
            <person name="Huynh S."/>
            <person name="Sanchez S."/>
            <person name="Azadi P."/>
            <person name="Cooper K."/>
            <person name="Miller W.G."/>
            <person name="Parker C.T."/>
            <person name="Wells L."/>
            <person name="Szymanski C.M."/>
        </authorList>
    </citation>
    <scope>NUCLEOTIDE SEQUENCE [LARGE SCALE GENOMIC DNA]</scope>
    <source>
        <strain evidence="4 7">EGM181</strain>
    </source>
</reference>
<evidence type="ECO:0000313" key="6">
    <source>
        <dbReference type="Proteomes" id="UP000254807"/>
    </source>
</evidence>
<dbReference type="Proteomes" id="UP000571857">
    <property type="component" value="Unassembled WGS sequence"/>
</dbReference>
<dbReference type="Proteomes" id="UP000254807">
    <property type="component" value="Unassembled WGS sequence"/>
</dbReference>
<name>A0A1V8Z5N9_ENTGA</name>
<dbReference type="EMBL" id="JASUBT010000006">
    <property type="protein sequence ID" value="MDL4936057.1"/>
    <property type="molecule type" value="Genomic_DNA"/>
</dbReference>
<dbReference type="GeneID" id="93225332"/>
<accession>A0A1V8Z5N9</accession>
<evidence type="ECO:0000313" key="5">
    <source>
        <dbReference type="EMBL" id="STD83337.1"/>
    </source>
</evidence>
<reference evidence="1 8" key="3">
    <citation type="submission" date="2020-06" db="EMBL/GenBank/DDBJ databases">
        <title>Crossreactivity between MHC class I-restricted antigens from cancer cells and an enterococcal bacteriophage.</title>
        <authorList>
            <person name="Fluckiger A."/>
            <person name="Daillere R."/>
            <person name="Sassi M."/>
            <person name="Cattoir V."/>
            <person name="Kroemer G."/>
            <person name="Zitvogel L."/>
        </authorList>
    </citation>
    <scope>NUCLEOTIDE SEQUENCE [LARGE SCALE GENOMIC DNA]</scope>
    <source>
        <strain evidence="1 8">EG4</strain>
    </source>
</reference>
<dbReference type="Proteomes" id="UP001241571">
    <property type="component" value="Unassembled WGS sequence"/>
</dbReference>
<evidence type="ECO:0000313" key="1">
    <source>
        <dbReference type="EMBL" id="MBA0971247.1"/>
    </source>
</evidence>
<reference evidence="2 9" key="5">
    <citation type="submission" date="2023-06" db="EMBL/GenBank/DDBJ databases">
        <title>Acute promotion of culturable opportunistic pathogens and persistent increase of antibiotic resistance following antibiotic exposure in mouse gut microbiota.</title>
        <authorList>
            <person name="Li L."/>
            <person name="Wang B."/>
            <person name="Sun Y."/>
            <person name="Wang M."/>
            <person name="Xu H."/>
        </authorList>
    </citation>
    <scope>NUCLEOTIDE SEQUENCE [LARGE SCALE GENOMIC DNA]</scope>
    <source>
        <strain evidence="2 9">CRI2_2</strain>
    </source>
</reference>
<evidence type="ECO:0000313" key="2">
    <source>
        <dbReference type="EMBL" id="MDL4936057.1"/>
    </source>
</evidence>
<dbReference type="EMBL" id="CP050485">
    <property type="protein sequence ID" value="QOG26449.1"/>
    <property type="molecule type" value="Genomic_DNA"/>
</dbReference>